<evidence type="ECO:0000313" key="9">
    <source>
        <dbReference type="EMBL" id="CEG24327.1"/>
    </source>
</evidence>
<keyword evidence="8" id="KW-0732">Signal</keyword>
<dbReference type="RefSeq" id="WP_052653861.1">
    <property type="nucleotide sequence ID" value="NZ_CCXS01000001.1"/>
</dbReference>
<keyword evidence="5 7" id="KW-0472">Membrane</keyword>
<dbReference type="Pfam" id="PF04347">
    <property type="entry name" value="FliO"/>
    <property type="match status" value="1"/>
</dbReference>
<keyword evidence="3 7" id="KW-0812">Transmembrane</keyword>
<name>A0A098ER97_9BACL</name>
<evidence type="ECO:0000256" key="3">
    <source>
        <dbReference type="ARBA" id="ARBA00022692"/>
    </source>
</evidence>
<dbReference type="GO" id="GO:0044781">
    <property type="term" value="P:bacterial-type flagellum organization"/>
    <property type="evidence" value="ECO:0007669"/>
    <property type="project" value="InterPro"/>
</dbReference>
<keyword evidence="9" id="KW-0969">Cilium</keyword>
<evidence type="ECO:0000256" key="1">
    <source>
        <dbReference type="ARBA" id="ARBA00004236"/>
    </source>
</evidence>
<keyword evidence="10" id="KW-1185">Reference proteome</keyword>
<feature type="transmembrane region" description="Helical" evidence="7">
    <location>
        <begin position="65"/>
        <end position="84"/>
    </location>
</feature>
<dbReference type="STRING" id="1499687.BN1080_03349"/>
<feature type="signal peptide" evidence="8">
    <location>
        <begin position="1"/>
        <end position="29"/>
    </location>
</feature>
<keyword evidence="4 7" id="KW-1133">Transmembrane helix</keyword>
<protein>
    <submittedName>
        <fullName evidence="9">Flagellar biosynthesis protein, FliO</fullName>
    </submittedName>
</protein>
<feature type="compositionally biased region" description="Acidic residues" evidence="6">
    <location>
        <begin position="211"/>
        <end position="221"/>
    </location>
</feature>
<comment type="subcellular location">
    <subcellularLocation>
        <location evidence="1">Cell membrane</location>
    </subcellularLocation>
</comment>
<dbReference type="EMBL" id="CCXS01000001">
    <property type="protein sequence ID" value="CEG24327.1"/>
    <property type="molecule type" value="Genomic_DNA"/>
</dbReference>
<keyword evidence="9" id="KW-0282">Flagellum</keyword>
<reference evidence="9 10" key="1">
    <citation type="submission" date="2014-09" db="EMBL/GenBank/DDBJ databases">
        <authorList>
            <person name="Urmite Genomes Urmite Genomes"/>
        </authorList>
    </citation>
    <scope>NUCLEOTIDE SEQUENCE [LARGE SCALE GENOMIC DNA]</scope>
    <source>
        <strain evidence="9 10">ES2</strain>
    </source>
</reference>
<evidence type="ECO:0000256" key="4">
    <source>
        <dbReference type="ARBA" id="ARBA00022989"/>
    </source>
</evidence>
<sequence length="221" mass="24668">MNQKKIFYVLMAVFFLSLFAWFTPSAAYAAADTNVTDWLEEDGDAEQPAETVAAEPVEKPSFASIIAKLFFFTALIVVLIYGLIKFLAVRQQKLQPNQAVKLMGGTPLGNNKSLQLVKVGGKIYMIGVGDEVTLIKEFTDEMEVGSIEKDLEKQPALFSNPKFKLSGKLFGKTAEPAEIEMQSDRGFENLFKQSLNKQKEKQQQFAQSFSESDDDKEGNSR</sequence>
<feature type="region of interest" description="Disordered" evidence="6">
    <location>
        <begin position="196"/>
        <end position="221"/>
    </location>
</feature>
<evidence type="ECO:0000256" key="2">
    <source>
        <dbReference type="ARBA" id="ARBA00022475"/>
    </source>
</evidence>
<evidence type="ECO:0000256" key="8">
    <source>
        <dbReference type="SAM" id="SignalP"/>
    </source>
</evidence>
<organism evidence="9 10">
    <name type="scientific">Planococcus massiliensis</name>
    <dbReference type="NCBI Taxonomy" id="1499687"/>
    <lineage>
        <taxon>Bacteria</taxon>
        <taxon>Bacillati</taxon>
        <taxon>Bacillota</taxon>
        <taxon>Bacilli</taxon>
        <taxon>Bacillales</taxon>
        <taxon>Caryophanaceae</taxon>
        <taxon>Planococcus</taxon>
    </lineage>
</organism>
<dbReference type="InterPro" id="IPR022781">
    <property type="entry name" value="Flagellar_biosynth_FliO"/>
</dbReference>
<evidence type="ECO:0000256" key="6">
    <source>
        <dbReference type="SAM" id="MobiDB-lite"/>
    </source>
</evidence>
<keyword evidence="2" id="KW-1003">Cell membrane</keyword>
<evidence type="ECO:0000256" key="7">
    <source>
        <dbReference type="SAM" id="Phobius"/>
    </source>
</evidence>
<proteinExistence type="predicted"/>
<evidence type="ECO:0000256" key="5">
    <source>
        <dbReference type="ARBA" id="ARBA00023136"/>
    </source>
</evidence>
<gene>
    <name evidence="9" type="ORF">BN1080_03349</name>
</gene>
<keyword evidence="9" id="KW-0966">Cell projection</keyword>
<accession>A0A098ER97</accession>
<feature type="chain" id="PRO_5001934368" evidence="8">
    <location>
        <begin position="30"/>
        <end position="221"/>
    </location>
</feature>
<dbReference type="Proteomes" id="UP000043699">
    <property type="component" value="Unassembled WGS sequence"/>
</dbReference>
<evidence type="ECO:0000313" key="10">
    <source>
        <dbReference type="Proteomes" id="UP000043699"/>
    </source>
</evidence>
<dbReference type="GO" id="GO:0016020">
    <property type="term" value="C:membrane"/>
    <property type="evidence" value="ECO:0007669"/>
    <property type="project" value="InterPro"/>
</dbReference>
<dbReference type="AlphaFoldDB" id="A0A098ER97"/>